<comment type="function">
    <text evidence="5">Methylates the class 1 translation termination release factors RF1/PrfA and RF2/PrfB on the glutamine residue of the universally conserved GGQ motif.</text>
</comment>
<evidence type="ECO:0000256" key="4">
    <source>
        <dbReference type="ARBA" id="ARBA00048391"/>
    </source>
</evidence>
<dbReference type="PANTHER" id="PTHR18895:SF74">
    <property type="entry name" value="MTRF1L RELEASE FACTOR GLUTAMINE METHYLTRANSFERASE"/>
    <property type="match status" value="1"/>
</dbReference>
<comment type="catalytic activity">
    <reaction evidence="4 5">
        <text>L-glutaminyl-[peptide chain release factor] + S-adenosyl-L-methionine = N(5)-methyl-L-glutaminyl-[peptide chain release factor] + S-adenosyl-L-homocysteine + H(+)</text>
        <dbReference type="Rhea" id="RHEA:42896"/>
        <dbReference type="Rhea" id="RHEA-COMP:10271"/>
        <dbReference type="Rhea" id="RHEA-COMP:10272"/>
        <dbReference type="ChEBI" id="CHEBI:15378"/>
        <dbReference type="ChEBI" id="CHEBI:30011"/>
        <dbReference type="ChEBI" id="CHEBI:57856"/>
        <dbReference type="ChEBI" id="CHEBI:59789"/>
        <dbReference type="ChEBI" id="CHEBI:61891"/>
        <dbReference type="EC" id="2.1.1.297"/>
    </reaction>
</comment>
<comment type="caution">
    <text evidence="8">The sequence shown here is derived from an EMBL/GenBank/DDBJ whole genome shotgun (WGS) entry which is preliminary data.</text>
</comment>
<keyword evidence="9" id="KW-1185">Reference proteome</keyword>
<sequence>MLPVPTPTIRQLTLDLTAQLSALYPTPEAEAMAALVVENLLHLSALQRRMQAEAQVPAAVAEQVPTLLARLLRHEPVQYVLGQAHFYDLELVVTPATLIPRPETEELVQLIIRAHQRQPGLRILDVGTGSGCIPVALSQHLPGARLTAVDISAEALAVARQNAAKYQVTIDFQQVDILNSLPEVEAHSLDVLVSNPPYVLEKEKALMRPNVLAHEPATALFVPDHDPLLFYHRLAEVGRQLLRPGGMLYVEGNEQYMHAVAAALAEVGYQQAHVHADLFGKDRFVSAVAPATWPGLC</sequence>
<feature type="binding site" evidence="5">
    <location>
        <position position="150"/>
    </location>
    <ligand>
        <name>S-adenosyl-L-methionine</name>
        <dbReference type="ChEBI" id="CHEBI:59789"/>
    </ligand>
</feature>
<name>A0ABR7MPI6_9BACT</name>
<protein>
    <recommendedName>
        <fullName evidence="5">Release factor glutamine methyltransferase</fullName>
        <shortName evidence="5">RF MTase</shortName>
        <ecNumber evidence="5">2.1.1.297</ecNumber>
    </recommendedName>
    <alternativeName>
        <fullName evidence="5">N5-glutamine methyltransferase PrmC</fullName>
    </alternativeName>
    <alternativeName>
        <fullName evidence="5">Protein-(glutamine-N5) MTase PrmC</fullName>
    </alternativeName>
    <alternativeName>
        <fullName evidence="5">Protein-glutamine N-methyltransferase PrmC</fullName>
    </alternativeName>
</protein>
<comment type="caution">
    <text evidence="5">Lacks conserved residue(s) required for the propagation of feature annotation.</text>
</comment>
<dbReference type="PROSITE" id="PS00092">
    <property type="entry name" value="N6_MTASE"/>
    <property type="match status" value="1"/>
</dbReference>
<dbReference type="NCBIfam" id="TIGR00536">
    <property type="entry name" value="hemK_fam"/>
    <property type="match status" value="1"/>
</dbReference>
<feature type="binding site" evidence="5">
    <location>
        <begin position="195"/>
        <end position="198"/>
    </location>
    <ligand>
        <name>substrate</name>
    </ligand>
</feature>
<proteinExistence type="inferred from homology"/>
<feature type="binding site" evidence="5">
    <location>
        <begin position="127"/>
        <end position="131"/>
    </location>
    <ligand>
        <name>S-adenosyl-L-methionine</name>
        <dbReference type="ChEBI" id="CHEBI:59789"/>
    </ligand>
</feature>
<dbReference type="InterPro" id="IPR002052">
    <property type="entry name" value="DNA_methylase_N6_adenine_CS"/>
</dbReference>
<dbReference type="Proteomes" id="UP000622017">
    <property type="component" value="Unassembled WGS sequence"/>
</dbReference>
<evidence type="ECO:0000256" key="1">
    <source>
        <dbReference type="ARBA" id="ARBA00022603"/>
    </source>
</evidence>
<dbReference type="InterPro" id="IPR029063">
    <property type="entry name" value="SAM-dependent_MTases_sf"/>
</dbReference>
<keyword evidence="3 5" id="KW-0949">S-adenosyl-L-methionine</keyword>
<evidence type="ECO:0000256" key="5">
    <source>
        <dbReference type="HAMAP-Rule" id="MF_02126"/>
    </source>
</evidence>
<dbReference type="Gene3D" id="3.40.50.150">
    <property type="entry name" value="Vaccinia Virus protein VP39"/>
    <property type="match status" value="1"/>
</dbReference>
<dbReference type="HAMAP" id="MF_02126">
    <property type="entry name" value="RF_methyltr_PrmC"/>
    <property type="match status" value="1"/>
</dbReference>
<dbReference type="GO" id="GO:0102559">
    <property type="term" value="F:peptide chain release factor N(5)-glutamine methyltransferase activity"/>
    <property type="evidence" value="ECO:0007669"/>
    <property type="project" value="UniProtKB-EC"/>
</dbReference>
<feature type="domain" description="Methyltransferase small" evidence="6">
    <location>
        <begin position="110"/>
        <end position="204"/>
    </location>
</feature>
<organism evidence="8 9">
    <name type="scientific">Hymenobacter citatus</name>
    <dbReference type="NCBI Taxonomy" id="2763506"/>
    <lineage>
        <taxon>Bacteria</taxon>
        <taxon>Pseudomonadati</taxon>
        <taxon>Bacteroidota</taxon>
        <taxon>Cytophagia</taxon>
        <taxon>Cytophagales</taxon>
        <taxon>Hymenobacteraceae</taxon>
        <taxon>Hymenobacter</taxon>
    </lineage>
</organism>
<evidence type="ECO:0000313" key="8">
    <source>
        <dbReference type="EMBL" id="MBC6612990.1"/>
    </source>
</evidence>
<dbReference type="InterPro" id="IPR040758">
    <property type="entry name" value="PrmC_N"/>
</dbReference>
<dbReference type="NCBIfam" id="TIGR03534">
    <property type="entry name" value="RF_mod_PrmC"/>
    <property type="match status" value="1"/>
</dbReference>
<evidence type="ECO:0000256" key="2">
    <source>
        <dbReference type="ARBA" id="ARBA00022679"/>
    </source>
</evidence>
<dbReference type="InterPro" id="IPR007848">
    <property type="entry name" value="Small_mtfrase_dom"/>
</dbReference>
<comment type="similarity">
    <text evidence="5">Belongs to the protein N5-glutamine methyltransferase family. PrmC subfamily.</text>
</comment>
<dbReference type="CDD" id="cd02440">
    <property type="entry name" value="AdoMet_MTases"/>
    <property type="match status" value="1"/>
</dbReference>
<dbReference type="InterPro" id="IPR019874">
    <property type="entry name" value="RF_methyltr_PrmC"/>
</dbReference>
<evidence type="ECO:0000259" key="6">
    <source>
        <dbReference type="Pfam" id="PF05175"/>
    </source>
</evidence>
<evidence type="ECO:0000313" key="9">
    <source>
        <dbReference type="Proteomes" id="UP000622017"/>
    </source>
</evidence>
<dbReference type="Pfam" id="PF17827">
    <property type="entry name" value="PrmC_N"/>
    <property type="match status" value="1"/>
</dbReference>
<dbReference type="InterPro" id="IPR050320">
    <property type="entry name" value="N5-glutamine_MTase"/>
</dbReference>
<dbReference type="EMBL" id="JACSCY010000020">
    <property type="protein sequence ID" value="MBC6612990.1"/>
    <property type="molecule type" value="Genomic_DNA"/>
</dbReference>
<feature type="domain" description="Release factor glutamine methyltransferase N-terminal" evidence="7">
    <location>
        <begin position="17"/>
        <end position="82"/>
    </location>
</feature>
<evidence type="ECO:0000256" key="3">
    <source>
        <dbReference type="ARBA" id="ARBA00022691"/>
    </source>
</evidence>
<dbReference type="EC" id="2.1.1.297" evidence="5"/>
<keyword evidence="2 5" id="KW-0808">Transferase</keyword>
<feature type="binding site" evidence="5">
    <location>
        <position position="195"/>
    </location>
    <ligand>
        <name>S-adenosyl-L-methionine</name>
        <dbReference type="ChEBI" id="CHEBI:59789"/>
    </ligand>
</feature>
<dbReference type="Gene3D" id="1.10.8.10">
    <property type="entry name" value="DNA helicase RuvA subunit, C-terminal domain"/>
    <property type="match status" value="1"/>
</dbReference>
<dbReference type="GO" id="GO:0032259">
    <property type="term" value="P:methylation"/>
    <property type="evidence" value="ECO:0007669"/>
    <property type="project" value="UniProtKB-KW"/>
</dbReference>
<keyword evidence="1 5" id="KW-0489">Methyltransferase</keyword>
<dbReference type="Pfam" id="PF05175">
    <property type="entry name" value="MTS"/>
    <property type="match status" value="1"/>
</dbReference>
<gene>
    <name evidence="5 8" type="primary">prmC</name>
    <name evidence="8" type="ORF">H8B15_18860</name>
</gene>
<accession>A0ABR7MPI6</accession>
<reference evidence="8 9" key="1">
    <citation type="submission" date="2020-08" db="EMBL/GenBank/DDBJ databases">
        <title>Hymenobacter sp.</title>
        <authorList>
            <person name="Kim M.K."/>
        </authorList>
    </citation>
    <scope>NUCLEOTIDE SEQUENCE [LARGE SCALE GENOMIC DNA]</scope>
    <source>
        <strain evidence="8 9">BT507</strain>
    </source>
</reference>
<dbReference type="SUPFAM" id="SSF53335">
    <property type="entry name" value="S-adenosyl-L-methionine-dependent methyltransferases"/>
    <property type="match status" value="1"/>
</dbReference>
<evidence type="ECO:0000259" key="7">
    <source>
        <dbReference type="Pfam" id="PF17827"/>
    </source>
</evidence>
<dbReference type="PANTHER" id="PTHR18895">
    <property type="entry name" value="HEMK METHYLTRANSFERASE"/>
    <property type="match status" value="1"/>
</dbReference>
<dbReference type="InterPro" id="IPR004556">
    <property type="entry name" value="HemK-like"/>
</dbReference>